<dbReference type="GO" id="GO:0005634">
    <property type="term" value="C:nucleus"/>
    <property type="evidence" value="ECO:0007669"/>
    <property type="project" value="TreeGrafter"/>
</dbReference>
<keyword evidence="4" id="KW-1185">Reference proteome</keyword>
<dbReference type="GO" id="GO:0051382">
    <property type="term" value="P:kinetochore assembly"/>
    <property type="evidence" value="ECO:0007669"/>
    <property type="project" value="TreeGrafter"/>
</dbReference>
<evidence type="ECO:0000313" key="3">
    <source>
        <dbReference type="EMBL" id="KAF7282827.1"/>
    </source>
</evidence>
<dbReference type="GO" id="GO:0023052">
    <property type="term" value="P:signaling"/>
    <property type="evidence" value="ECO:0007669"/>
    <property type="project" value="InterPro"/>
</dbReference>
<accession>A0A834IKW6</accession>
<dbReference type="Proteomes" id="UP000625711">
    <property type="component" value="Unassembled WGS sequence"/>
</dbReference>
<evidence type="ECO:0000256" key="2">
    <source>
        <dbReference type="SAM" id="MobiDB-lite"/>
    </source>
</evidence>
<gene>
    <name evidence="3" type="ORF">GWI33_001965</name>
</gene>
<dbReference type="GO" id="GO:0007346">
    <property type="term" value="P:regulation of mitotic cell cycle"/>
    <property type="evidence" value="ECO:0007669"/>
    <property type="project" value="TreeGrafter"/>
</dbReference>
<reference evidence="3" key="1">
    <citation type="submission" date="2020-08" db="EMBL/GenBank/DDBJ databases">
        <title>Genome sequencing and assembly of the red palm weevil Rhynchophorus ferrugineus.</title>
        <authorList>
            <person name="Dias G.B."/>
            <person name="Bergman C.M."/>
            <person name="Manee M."/>
        </authorList>
    </citation>
    <scope>NUCLEOTIDE SEQUENCE</scope>
    <source>
        <strain evidence="3">AA-2017</strain>
        <tissue evidence="3">Whole larva</tissue>
    </source>
</reference>
<dbReference type="GO" id="GO:0008017">
    <property type="term" value="F:microtubule binding"/>
    <property type="evidence" value="ECO:0007669"/>
    <property type="project" value="TreeGrafter"/>
</dbReference>
<dbReference type="GO" id="GO:0007059">
    <property type="term" value="P:chromosome segregation"/>
    <property type="evidence" value="ECO:0007669"/>
    <property type="project" value="TreeGrafter"/>
</dbReference>
<dbReference type="InterPro" id="IPR005026">
    <property type="entry name" value="SAPAP"/>
</dbReference>
<dbReference type="OrthoDB" id="10023951at2759"/>
<dbReference type="EMBL" id="JAACXV010000156">
    <property type="protein sequence ID" value="KAF7282827.1"/>
    <property type="molecule type" value="Genomic_DNA"/>
</dbReference>
<evidence type="ECO:0000256" key="1">
    <source>
        <dbReference type="ARBA" id="ARBA00008839"/>
    </source>
</evidence>
<name>A0A834IKW6_RHYFE</name>
<dbReference type="GO" id="GO:0031616">
    <property type="term" value="C:spindle pole centrosome"/>
    <property type="evidence" value="ECO:0007669"/>
    <property type="project" value="TreeGrafter"/>
</dbReference>
<evidence type="ECO:0008006" key="5">
    <source>
        <dbReference type="Google" id="ProtNLM"/>
    </source>
</evidence>
<feature type="compositionally biased region" description="Basic and acidic residues" evidence="2">
    <location>
        <begin position="543"/>
        <end position="552"/>
    </location>
</feature>
<dbReference type="GO" id="GO:0007052">
    <property type="term" value="P:mitotic spindle organization"/>
    <property type="evidence" value="ECO:0007669"/>
    <property type="project" value="TreeGrafter"/>
</dbReference>
<dbReference type="Pfam" id="PF03359">
    <property type="entry name" value="GKAP"/>
    <property type="match status" value="1"/>
</dbReference>
<dbReference type="AlphaFoldDB" id="A0A834IKW6"/>
<feature type="region of interest" description="Disordered" evidence="2">
    <location>
        <begin position="307"/>
        <end position="340"/>
    </location>
</feature>
<dbReference type="PANTHER" id="PTHR12353:SF1">
    <property type="entry name" value="DISKS LARGE-ASSOCIATED PROTEIN 5"/>
    <property type="match status" value="1"/>
</dbReference>
<comment type="caution">
    <text evidence="3">The sequence shown here is derived from an EMBL/GenBank/DDBJ whole genome shotgun (WGS) entry which is preliminary data.</text>
</comment>
<dbReference type="GO" id="GO:0051642">
    <property type="term" value="P:centrosome localization"/>
    <property type="evidence" value="ECO:0007669"/>
    <property type="project" value="TreeGrafter"/>
</dbReference>
<dbReference type="GO" id="GO:0005737">
    <property type="term" value="C:cytoplasm"/>
    <property type="evidence" value="ECO:0007669"/>
    <property type="project" value="TreeGrafter"/>
</dbReference>
<sequence>MNKASTMGQTSNVLRKENFNLARKNKRDTLMNYRRNIDANTSPYITPVSNKNGGNKNEDVNKTKNATKINANCTKNDVPNKRLELLAKWKSDKAERKKVEKMKSKPIFKYCHVSPKTVSDIATANKVIKGKPIAPSSATKKSQFAPPNHKFRAPNGIKPLEFKFSSLPVKDTNETITNTNRIKDINKKHKKAPQQNNIKNVTLVEKIPKVDIQKKDKIRKSNSGNSNGKINNGVQTRSNKNQLIGLNNVPEIKNKTAKANNNDSEKLSTNKRISNCQTHILNGLNMKKDEILVASVQPNITKKMSTVHDQKNTLKKTPKKNRTKKKEVNETNEQCTENSLTPEETELITDIKNISLQSPLKQFYPNSKNLITPETLNKSSSVPVYVSPFVTISRGKKSARQEYKVRNSIGSVQNSAAIPDDLTSYTSPKSGAGYFTNKLNMEIERLTSLCDQWEAYLNGSEVPDEARSSIDVAIGQSKLLMSKKFQQFRGLIDQCRSPNATEKSITCSDLHGFWDMIYMQVEDLDKRFNNLDKLKENNWEEMMPQKKVPERRARGRPKKATATSKLRDLIMEARKKKQEEAKSNEEKLFHGGCEVRTPVKDEVSRASSLSRRSVRNSLLLTENRTPCGSSPGLTMMKISQSIKQGQGLTPFKGILKADSTKSTGKKSVVFKEDFNTQPKCKVSLFTSEDKENVTPRRSLRFTNK</sequence>
<organism evidence="3 4">
    <name type="scientific">Rhynchophorus ferrugineus</name>
    <name type="common">Red palm weevil</name>
    <name type="synonym">Curculio ferrugineus</name>
    <dbReference type="NCBI Taxonomy" id="354439"/>
    <lineage>
        <taxon>Eukaryota</taxon>
        <taxon>Metazoa</taxon>
        <taxon>Ecdysozoa</taxon>
        <taxon>Arthropoda</taxon>
        <taxon>Hexapoda</taxon>
        <taxon>Insecta</taxon>
        <taxon>Pterygota</taxon>
        <taxon>Neoptera</taxon>
        <taxon>Endopterygota</taxon>
        <taxon>Coleoptera</taxon>
        <taxon>Polyphaga</taxon>
        <taxon>Cucujiformia</taxon>
        <taxon>Curculionidae</taxon>
        <taxon>Dryophthorinae</taxon>
        <taxon>Rhynchophorus</taxon>
    </lineage>
</organism>
<feature type="region of interest" description="Disordered" evidence="2">
    <location>
        <begin position="543"/>
        <end position="562"/>
    </location>
</feature>
<feature type="region of interest" description="Disordered" evidence="2">
    <location>
        <begin position="133"/>
        <end position="156"/>
    </location>
</feature>
<evidence type="ECO:0000313" key="4">
    <source>
        <dbReference type="Proteomes" id="UP000625711"/>
    </source>
</evidence>
<dbReference type="PANTHER" id="PTHR12353">
    <property type="entry name" value="DISKS LARGE-ASSOCIATED PROTEIN DAP SAP90/PSD-95-ASSOCIATED PROTEIN"/>
    <property type="match status" value="1"/>
</dbReference>
<proteinExistence type="inferred from homology"/>
<feature type="compositionally biased region" description="Basic residues" evidence="2">
    <location>
        <begin position="313"/>
        <end position="325"/>
    </location>
</feature>
<protein>
    <recommendedName>
        <fullName evidence="5">Disks large-associated protein 5</fullName>
    </recommendedName>
</protein>
<comment type="similarity">
    <text evidence="1">Belongs to the SAPAP family.</text>
</comment>